<gene>
    <name evidence="3" type="ORF">BN12_3160003</name>
</gene>
<comment type="caution">
    <text evidence="3">The sequence shown here is derived from an EMBL/GenBank/DDBJ whole genome shotgun (WGS) entry which is preliminary data.</text>
</comment>
<evidence type="ECO:0000313" key="4">
    <source>
        <dbReference type="Proteomes" id="UP000035721"/>
    </source>
</evidence>
<evidence type="ECO:0000256" key="2">
    <source>
        <dbReference type="SAM" id="Phobius"/>
    </source>
</evidence>
<keyword evidence="2" id="KW-0472">Membrane</keyword>
<feature type="region of interest" description="Disordered" evidence="1">
    <location>
        <begin position="233"/>
        <end position="358"/>
    </location>
</feature>
<proteinExistence type="predicted"/>
<accession>A0A077M3B5</accession>
<dbReference type="EMBL" id="CAJB01000242">
    <property type="protein sequence ID" value="CCH78655.1"/>
    <property type="molecule type" value="Genomic_DNA"/>
</dbReference>
<keyword evidence="2" id="KW-0812">Transmembrane</keyword>
<evidence type="ECO:0000313" key="3">
    <source>
        <dbReference type="EMBL" id="CCH78655.1"/>
    </source>
</evidence>
<evidence type="ECO:0000256" key="1">
    <source>
        <dbReference type="SAM" id="MobiDB-lite"/>
    </source>
</evidence>
<keyword evidence="2" id="KW-1133">Transmembrane helix</keyword>
<feature type="transmembrane region" description="Helical" evidence="2">
    <location>
        <begin position="155"/>
        <end position="174"/>
    </location>
</feature>
<feature type="transmembrane region" description="Helical" evidence="2">
    <location>
        <begin position="70"/>
        <end position="90"/>
    </location>
</feature>
<dbReference type="Proteomes" id="UP000035721">
    <property type="component" value="Unassembled WGS sequence"/>
</dbReference>
<sequence>MLAAMCAIDIRLPFLDAVLAADAARRVWPRLLLATVAGVLLAALTVVVIRGRPRLRRRRRRSALRGPERLPWLRTGVFAVALSATIVFTWHSRSATGRTLAYLGGSLVVAATLPAVVGVLLTVVGRTGGGWGLRRGSAGALTGGRRLQRGPHRTARLALGLCFGILLVGQVQLWSSALGVQYYQALDTRARLGHRRHGGPHDLRACHGALRRGSAGERAARLDLVRRDSRRRLGSLDDDPRDGAVQHPGDARAAVRRRADLGPPTERPAVTARPRLLLGPGPGTRDRRRAAGPASPGEGGGLVRRRLADHRRAATGSAPTDGVRDGPRRAPAGDTRPGLGHRGPERPAGRPLDGAARVDRARCRRVGRHLRARRRRAGLGRGAHPARAALGSVPVGLRAHAVAHRGPAHVRRPAGRGGLSRPADRDIARHRRSRCPALRAVTGPGPHHVARRDGAGCVRIDLGGPAADPGLTAARRMS</sequence>
<name>A0A077M3B5_9MICO</name>
<protein>
    <submittedName>
        <fullName evidence="3">Uncharacterized protein</fullName>
    </submittedName>
</protein>
<keyword evidence="4" id="KW-1185">Reference proteome</keyword>
<reference evidence="3 4" key="1">
    <citation type="journal article" date="2013" name="ISME J.">
        <title>A metabolic model for members of the genus Tetrasphaera involved in enhanced biological phosphorus removal.</title>
        <authorList>
            <person name="Kristiansen R."/>
            <person name="Nguyen H.T.T."/>
            <person name="Saunders A.M."/>
            <person name="Nielsen J.L."/>
            <person name="Wimmer R."/>
            <person name="Le V.Q."/>
            <person name="McIlroy S.J."/>
            <person name="Petrovski S."/>
            <person name="Seviour R.J."/>
            <person name="Calteau A."/>
            <person name="Nielsen K.L."/>
            <person name="Nielsen P.H."/>
        </authorList>
    </citation>
    <scope>NUCLEOTIDE SEQUENCE [LARGE SCALE GENOMIC DNA]</scope>
    <source>
        <strain evidence="3 4">T1-X7</strain>
    </source>
</reference>
<feature type="transmembrane region" description="Helical" evidence="2">
    <location>
        <begin position="30"/>
        <end position="49"/>
    </location>
</feature>
<feature type="transmembrane region" description="Helical" evidence="2">
    <location>
        <begin position="102"/>
        <end position="125"/>
    </location>
</feature>
<feature type="region of interest" description="Disordered" evidence="1">
    <location>
        <begin position="404"/>
        <end position="428"/>
    </location>
</feature>
<organism evidence="3 4">
    <name type="scientific">Nostocoides japonicum T1-X7</name>
    <dbReference type="NCBI Taxonomy" id="1194083"/>
    <lineage>
        <taxon>Bacteria</taxon>
        <taxon>Bacillati</taxon>
        <taxon>Actinomycetota</taxon>
        <taxon>Actinomycetes</taxon>
        <taxon>Micrococcales</taxon>
        <taxon>Intrasporangiaceae</taxon>
        <taxon>Nostocoides</taxon>
    </lineage>
</organism>
<feature type="compositionally biased region" description="Basic residues" evidence="1">
    <location>
        <begin position="404"/>
        <end position="414"/>
    </location>
</feature>
<dbReference type="AlphaFoldDB" id="A0A077M3B5"/>